<protein>
    <submittedName>
        <fullName evidence="1">Uncharacterized protein</fullName>
    </submittedName>
</protein>
<dbReference type="Gene3D" id="3.30.420.10">
    <property type="entry name" value="Ribonuclease H-like superfamily/Ribonuclease H"/>
    <property type="match status" value="1"/>
</dbReference>
<evidence type="ECO:0000313" key="2">
    <source>
        <dbReference type="Proteomes" id="UP001165289"/>
    </source>
</evidence>
<sequence length="110" mass="12003">MLSGQPFVLQQDGAPAPTAITTQDWLEGKIPDFIRKEEGPPCSPDRNPIDYSLWSILENRACSVSHSTIKSLKSLYVANGENTPETVPAAVESFPTRLKAVISKKGGYIE</sequence>
<gene>
    <name evidence="1" type="ORF">LOD99_8939</name>
</gene>
<accession>A0AAV7JEA6</accession>
<evidence type="ECO:0000313" key="1">
    <source>
        <dbReference type="EMBL" id="KAI6647102.1"/>
    </source>
</evidence>
<comment type="caution">
    <text evidence="1">The sequence shown here is derived from an EMBL/GenBank/DDBJ whole genome shotgun (WGS) entry which is preliminary data.</text>
</comment>
<dbReference type="AlphaFoldDB" id="A0AAV7JEA6"/>
<dbReference type="EMBL" id="JAKMXF010000346">
    <property type="protein sequence ID" value="KAI6647102.1"/>
    <property type="molecule type" value="Genomic_DNA"/>
</dbReference>
<proteinExistence type="predicted"/>
<dbReference type="GO" id="GO:0003676">
    <property type="term" value="F:nucleic acid binding"/>
    <property type="evidence" value="ECO:0007669"/>
    <property type="project" value="InterPro"/>
</dbReference>
<organism evidence="1 2">
    <name type="scientific">Oopsacas minuta</name>
    <dbReference type="NCBI Taxonomy" id="111878"/>
    <lineage>
        <taxon>Eukaryota</taxon>
        <taxon>Metazoa</taxon>
        <taxon>Porifera</taxon>
        <taxon>Hexactinellida</taxon>
        <taxon>Hexasterophora</taxon>
        <taxon>Lyssacinosida</taxon>
        <taxon>Leucopsacidae</taxon>
        <taxon>Oopsacas</taxon>
    </lineage>
</organism>
<keyword evidence="2" id="KW-1185">Reference proteome</keyword>
<dbReference type="InterPro" id="IPR036397">
    <property type="entry name" value="RNaseH_sf"/>
</dbReference>
<dbReference type="Proteomes" id="UP001165289">
    <property type="component" value="Unassembled WGS sequence"/>
</dbReference>
<reference evidence="1 2" key="1">
    <citation type="journal article" date="2023" name="BMC Biol.">
        <title>The compact genome of the sponge Oopsacas minuta (Hexactinellida) is lacking key metazoan core genes.</title>
        <authorList>
            <person name="Santini S."/>
            <person name="Schenkelaars Q."/>
            <person name="Jourda C."/>
            <person name="Duchesne M."/>
            <person name="Belahbib H."/>
            <person name="Rocher C."/>
            <person name="Selva M."/>
            <person name="Riesgo A."/>
            <person name="Vervoort M."/>
            <person name="Leys S.P."/>
            <person name="Kodjabachian L."/>
            <person name="Le Bivic A."/>
            <person name="Borchiellini C."/>
            <person name="Claverie J.M."/>
            <person name="Renard E."/>
        </authorList>
    </citation>
    <scope>NUCLEOTIDE SEQUENCE [LARGE SCALE GENOMIC DNA]</scope>
    <source>
        <strain evidence="1">SPO-2</strain>
    </source>
</reference>
<name>A0AAV7JEA6_9METZ</name>